<dbReference type="Proteomes" id="UP000005737">
    <property type="component" value="Unassembled WGS sequence"/>
</dbReference>
<evidence type="ECO:0000313" key="2">
    <source>
        <dbReference type="EMBL" id="EHQ07520.1"/>
    </source>
</evidence>
<sequence>MVTVIERSYMPKVSVIIPSYKHGKYVRESIRSVLSQTFQDFEIVVTDDGSTDNTVEEIKSFNDERIKLFVFSKNQGASVAANNCILNSSGKYIAMLSSDDVFFPGKLEKQVEFLDGNPDIGVVFSKAYFIDEDGDKFTDLTHPYCSVFNKENRDRYQWLNYFFYHGNCLCHPSALIRRDCYDKVGLYDERFGSLPDFDFWVRVCMHFDIHILNENLIKFRIRKGEANASGDKPETHIRNTVEYKEILKHYLNIESVEDFRKIFSGVDIPGQVDAKLIPFYVAKESLASPLEYRRLFGIEVLYDIMKEKDIAKSLNEIGFAYSDLIAITGKHDVFKLYLNGSPFLSKKGRAQYKIGEFILWLPYRIYKLLKAVRAYFLSACKVDASK</sequence>
<keyword evidence="2" id="KW-0808">Transferase</keyword>
<dbReference type="RefSeq" id="WP_002773453.1">
    <property type="nucleotide sequence ID" value="NZ_JH597773.1"/>
</dbReference>
<organism evidence="2 3">
    <name type="scientific">Leptonema illini DSM 21528</name>
    <dbReference type="NCBI Taxonomy" id="929563"/>
    <lineage>
        <taxon>Bacteria</taxon>
        <taxon>Pseudomonadati</taxon>
        <taxon>Spirochaetota</taxon>
        <taxon>Spirochaetia</taxon>
        <taxon>Leptospirales</taxon>
        <taxon>Leptospiraceae</taxon>
        <taxon>Leptonema</taxon>
    </lineage>
</organism>
<dbReference type="STRING" id="183.GCA_002009735_00635"/>
<dbReference type="PANTHER" id="PTHR22916">
    <property type="entry name" value="GLYCOSYLTRANSFERASE"/>
    <property type="match status" value="1"/>
</dbReference>
<reference evidence="2 3" key="1">
    <citation type="submission" date="2011-10" db="EMBL/GenBank/DDBJ databases">
        <title>The Improved High-Quality Draft genome of Leptonema illini DSM 21528.</title>
        <authorList>
            <consortium name="US DOE Joint Genome Institute (JGI-PGF)"/>
            <person name="Lucas S."/>
            <person name="Copeland A."/>
            <person name="Lapidus A."/>
            <person name="Glavina del Rio T."/>
            <person name="Dalin E."/>
            <person name="Tice H."/>
            <person name="Bruce D."/>
            <person name="Goodwin L."/>
            <person name="Pitluck S."/>
            <person name="Peters L."/>
            <person name="Mikhailova N."/>
            <person name="Held B."/>
            <person name="Kyrpides N."/>
            <person name="Mavromatis K."/>
            <person name="Ivanova N."/>
            <person name="Markowitz V."/>
            <person name="Cheng J.-F."/>
            <person name="Hugenholtz P."/>
            <person name="Woyke T."/>
            <person name="Wu D."/>
            <person name="Gronow S."/>
            <person name="Wellnitz S."/>
            <person name="Brambilla E.-M."/>
            <person name="Klenk H.-P."/>
            <person name="Eisen J.A."/>
        </authorList>
    </citation>
    <scope>NUCLEOTIDE SEQUENCE [LARGE SCALE GENOMIC DNA]</scope>
    <source>
        <strain evidence="2 3">DSM 21528</strain>
    </source>
</reference>
<protein>
    <submittedName>
        <fullName evidence="2">Glycosyl transferase family 2</fullName>
    </submittedName>
</protein>
<dbReference type="SUPFAM" id="SSF53448">
    <property type="entry name" value="Nucleotide-diphospho-sugar transferases"/>
    <property type="match status" value="1"/>
</dbReference>
<dbReference type="HOGENOM" id="CLU_025996_0_4_12"/>
<keyword evidence="3" id="KW-1185">Reference proteome</keyword>
<dbReference type="AlphaFoldDB" id="H2CD44"/>
<dbReference type="Gene3D" id="3.90.550.10">
    <property type="entry name" value="Spore Coat Polysaccharide Biosynthesis Protein SpsA, Chain A"/>
    <property type="match status" value="1"/>
</dbReference>
<dbReference type="Pfam" id="PF00535">
    <property type="entry name" value="Glycos_transf_2"/>
    <property type="match status" value="1"/>
</dbReference>
<feature type="domain" description="Glycosyltransferase 2-like" evidence="1">
    <location>
        <begin position="14"/>
        <end position="175"/>
    </location>
</feature>
<proteinExistence type="predicted"/>
<dbReference type="GO" id="GO:0016758">
    <property type="term" value="F:hexosyltransferase activity"/>
    <property type="evidence" value="ECO:0007669"/>
    <property type="project" value="UniProtKB-ARBA"/>
</dbReference>
<accession>H2CD44</accession>
<dbReference type="EMBL" id="JH597773">
    <property type="protein sequence ID" value="EHQ07520.1"/>
    <property type="molecule type" value="Genomic_DNA"/>
</dbReference>
<dbReference type="InterPro" id="IPR029044">
    <property type="entry name" value="Nucleotide-diphossugar_trans"/>
</dbReference>
<dbReference type="InterPro" id="IPR001173">
    <property type="entry name" value="Glyco_trans_2-like"/>
</dbReference>
<evidence type="ECO:0000313" key="3">
    <source>
        <dbReference type="Proteomes" id="UP000005737"/>
    </source>
</evidence>
<evidence type="ECO:0000259" key="1">
    <source>
        <dbReference type="Pfam" id="PF00535"/>
    </source>
</evidence>
<dbReference type="PANTHER" id="PTHR22916:SF3">
    <property type="entry name" value="UDP-GLCNAC:BETAGAL BETA-1,3-N-ACETYLGLUCOSAMINYLTRANSFERASE-LIKE PROTEIN 1"/>
    <property type="match status" value="1"/>
</dbReference>
<gene>
    <name evidence="2" type="ORF">Lepil_2851</name>
</gene>
<name>H2CD44_9LEPT</name>